<dbReference type="OrthoDB" id="659408at2"/>
<dbReference type="AlphaFoldDB" id="A0A2P8DBV9"/>
<gene>
    <name evidence="2" type="ORF">B0I18_101856</name>
</gene>
<name>A0A2P8DBV9_9BACT</name>
<reference evidence="2 3" key="1">
    <citation type="submission" date="2018-03" db="EMBL/GenBank/DDBJ databases">
        <title>Genomic Encyclopedia of Type Strains, Phase III (KMG-III): the genomes of soil and plant-associated and newly described type strains.</title>
        <authorList>
            <person name="Whitman W."/>
        </authorList>
    </citation>
    <scope>NUCLEOTIDE SEQUENCE [LARGE SCALE GENOMIC DNA]</scope>
    <source>
        <strain evidence="2 3">CGMCC 1.12700</strain>
    </source>
</reference>
<keyword evidence="3" id="KW-1185">Reference proteome</keyword>
<dbReference type="EMBL" id="PYGD01000001">
    <property type="protein sequence ID" value="PSK94696.1"/>
    <property type="molecule type" value="Genomic_DNA"/>
</dbReference>
<dbReference type="InterPro" id="IPR029058">
    <property type="entry name" value="AB_hydrolase_fold"/>
</dbReference>
<evidence type="ECO:0000313" key="2">
    <source>
        <dbReference type="EMBL" id="PSK94696.1"/>
    </source>
</evidence>
<evidence type="ECO:0000313" key="3">
    <source>
        <dbReference type="Proteomes" id="UP000240572"/>
    </source>
</evidence>
<keyword evidence="1" id="KW-0472">Membrane</keyword>
<keyword evidence="1" id="KW-0812">Transmembrane</keyword>
<keyword evidence="1" id="KW-1133">Transmembrane helix</keyword>
<proteinExistence type="predicted"/>
<dbReference type="Proteomes" id="UP000240572">
    <property type="component" value="Unassembled WGS sequence"/>
</dbReference>
<organism evidence="2 3">
    <name type="scientific">Taibaiella chishuiensis</name>
    <dbReference type="NCBI Taxonomy" id="1434707"/>
    <lineage>
        <taxon>Bacteria</taxon>
        <taxon>Pseudomonadati</taxon>
        <taxon>Bacteroidota</taxon>
        <taxon>Chitinophagia</taxon>
        <taxon>Chitinophagales</taxon>
        <taxon>Chitinophagaceae</taxon>
        <taxon>Taibaiella</taxon>
    </lineage>
</organism>
<dbReference type="SUPFAM" id="SSF53474">
    <property type="entry name" value="alpha/beta-Hydrolases"/>
    <property type="match status" value="1"/>
</dbReference>
<feature type="transmembrane region" description="Helical" evidence="1">
    <location>
        <begin position="107"/>
        <end position="127"/>
    </location>
</feature>
<sequence length="215" mass="24435">MSIRTYCIGGFATDVRLFRDQLDHIPGTVYLPFPQPERGDSLETYALKFLPLIDQEQAFNLVGQSMGGIIVMELVRHIRPEKVILISSVKSRAEMPRWFNFLRDTRLYRLSPGPVIVAAIWLGTLFMRELTRVKGLRRLCLDMTRENGPAFLQWCTGAIMNWKGQPSPRPDIIHIHGTKDTMFPFRYVKNTLPVTGGTRLVMPDQAALITGMLCG</sequence>
<comment type="caution">
    <text evidence="2">The sequence shown here is derived from an EMBL/GenBank/DDBJ whole genome shotgun (WGS) entry which is preliminary data.</text>
</comment>
<dbReference type="Gene3D" id="3.40.50.1820">
    <property type="entry name" value="alpha/beta hydrolase"/>
    <property type="match status" value="1"/>
</dbReference>
<dbReference type="RefSeq" id="WP_106521385.1">
    <property type="nucleotide sequence ID" value="NZ_PYGD01000001.1"/>
</dbReference>
<protein>
    <submittedName>
        <fullName evidence="2">Uncharacterized protein</fullName>
    </submittedName>
</protein>
<evidence type="ECO:0000256" key="1">
    <source>
        <dbReference type="SAM" id="Phobius"/>
    </source>
</evidence>
<accession>A0A2P8DBV9</accession>